<accession>A0ACC2KIA7</accession>
<sequence>MCDCDAPDLLLLPPPLDYSSPLVGGILVAPPLWPQAPAPPPPFRDQFTEHAFDSIRMALAILKSEVTKNNNIAPPCLERAIAIQRTTSSHSLYEDVNHPLPSSCKGESMHQVYSIGGSQQLINSLQNSHICSNEDVRKVGRYSVEERRERIKRYRNKRNQRNFHKKIKYECRKTLADSRPRIRGRFAKNEDMGEYSQRWSQTGGGDNEDDDDAWINFLDALPMNLIP</sequence>
<evidence type="ECO:0000313" key="1">
    <source>
        <dbReference type="EMBL" id="KAJ8620865.1"/>
    </source>
</evidence>
<gene>
    <name evidence="1" type="ORF">MRB53_029394</name>
</gene>
<organism evidence="1 2">
    <name type="scientific">Persea americana</name>
    <name type="common">Avocado</name>
    <dbReference type="NCBI Taxonomy" id="3435"/>
    <lineage>
        <taxon>Eukaryota</taxon>
        <taxon>Viridiplantae</taxon>
        <taxon>Streptophyta</taxon>
        <taxon>Embryophyta</taxon>
        <taxon>Tracheophyta</taxon>
        <taxon>Spermatophyta</taxon>
        <taxon>Magnoliopsida</taxon>
        <taxon>Magnoliidae</taxon>
        <taxon>Laurales</taxon>
        <taxon>Lauraceae</taxon>
        <taxon>Persea</taxon>
    </lineage>
</organism>
<protein>
    <submittedName>
        <fullName evidence="1">Uncharacterized protein</fullName>
    </submittedName>
</protein>
<dbReference type="Proteomes" id="UP001234297">
    <property type="component" value="Chromosome 9"/>
</dbReference>
<comment type="caution">
    <text evidence="1">The sequence shown here is derived from an EMBL/GenBank/DDBJ whole genome shotgun (WGS) entry which is preliminary data.</text>
</comment>
<keyword evidence="2" id="KW-1185">Reference proteome</keyword>
<dbReference type="EMBL" id="CM056817">
    <property type="protein sequence ID" value="KAJ8620865.1"/>
    <property type="molecule type" value="Genomic_DNA"/>
</dbReference>
<reference evidence="1 2" key="1">
    <citation type="journal article" date="2022" name="Hortic Res">
        <title>A haplotype resolved chromosomal level avocado genome allows analysis of novel avocado genes.</title>
        <authorList>
            <person name="Nath O."/>
            <person name="Fletcher S.J."/>
            <person name="Hayward A."/>
            <person name="Shaw L.M."/>
            <person name="Masouleh A.K."/>
            <person name="Furtado A."/>
            <person name="Henry R.J."/>
            <person name="Mitter N."/>
        </authorList>
    </citation>
    <scope>NUCLEOTIDE SEQUENCE [LARGE SCALE GENOMIC DNA]</scope>
    <source>
        <strain evidence="2">cv. Hass</strain>
    </source>
</reference>
<evidence type="ECO:0000313" key="2">
    <source>
        <dbReference type="Proteomes" id="UP001234297"/>
    </source>
</evidence>
<proteinExistence type="predicted"/>
<name>A0ACC2KIA7_PERAE</name>